<dbReference type="InterPro" id="IPR011990">
    <property type="entry name" value="TPR-like_helical_dom_sf"/>
</dbReference>
<accession>A0A068RYV9</accession>
<gene>
    <name evidence="2" type="ORF">LCOR_06014.1</name>
</gene>
<evidence type="ECO:0000313" key="2">
    <source>
        <dbReference type="EMBL" id="CDH54797.1"/>
    </source>
</evidence>
<proteinExistence type="predicted"/>
<dbReference type="EMBL" id="CBTN010000025">
    <property type="protein sequence ID" value="CDH54797.1"/>
    <property type="molecule type" value="Genomic_DNA"/>
</dbReference>
<dbReference type="OrthoDB" id="2290794at2759"/>
<dbReference type="Proteomes" id="UP000027586">
    <property type="component" value="Unassembled WGS sequence"/>
</dbReference>
<feature type="repeat" description="TPR" evidence="1">
    <location>
        <begin position="76"/>
        <end position="109"/>
    </location>
</feature>
<evidence type="ECO:0000256" key="1">
    <source>
        <dbReference type="PROSITE-ProRule" id="PRU00339"/>
    </source>
</evidence>
<dbReference type="Gene3D" id="1.25.40.10">
    <property type="entry name" value="Tetratricopeptide repeat domain"/>
    <property type="match status" value="1"/>
</dbReference>
<dbReference type="PANTHER" id="PTHR38926">
    <property type="entry name" value="F-BOX DOMAIN CONTAINING PROTEIN, EXPRESSED"/>
    <property type="match status" value="1"/>
</dbReference>
<name>A0A068RYV9_9FUNG</name>
<evidence type="ECO:0000313" key="3">
    <source>
        <dbReference type="Proteomes" id="UP000027586"/>
    </source>
</evidence>
<keyword evidence="3" id="KW-1185">Reference proteome</keyword>
<dbReference type="VEuPathDB" id="FungiDB:LCOR_06014.1"/>
<dbReference type="SUPFAM" id="SSF48452">
    <property type="entry name" value="TPR-like"/>
    <property type="match status" value="1"/>
</dbReference>
<comment type="caution">
    <text evidence="2">The sequence shown here is derived from an EMBL/GenBank/DDBJ whole genome shotgun (WGS) entry which is preliminary data.</text>
</comment>
<sequence>MEGNISWSELLKKTNVTAEHANDGNRIAATTESLKQAVAQLIMVLNERAQLLANSAQFDKALRDAAAIRAILPGSGLGYLTTGDVHCQQGRYAAAISIYDQSLETVPESDAYYQRLQQHRIAAATNNNKRIDFISGLPLDIVITNILPRIEPDCTSFTSFEPLDVSHAWRERILKHPKGLHFGFYGDTFNKDQTQIVKFAPYVQSVVVTFMTKFHLDDLFSRAHFANLKDLEINGIEDTLRRPLMKGLQMVSDSLTRLTIAQCPHIQLRDLLESCPNLVSLVAFDVELVMPSLPSSRFPKLWHLSLYDIQETALTYDFMDDVLSRFPSLLSLEITPMPESSVLTLLHQHCPYLQELYFGCHSDDIHEFDVHPNRKGVMSAHLAFDGMHYYVQDDLIQFLHQHRHSLETIGFGCFNIDDNHCRWRLVDGHLVQAHDNGDVPHLLPENDPTQTKTVFTRLVDVDFSNSNPPSAHGFMTWLISNAPNLKAIRLPESHFLSDVSNAMIKMSSLSKLEITKITGSAEFFNAIISFMRHHIATEDSSTLEEMTLHMDKEDMHEVIWLVLISRMKRLKDLKLLAGNISEHALPVLADIGHNCPSLESLTLGTDDSHFTDGIINALYQHPKLKYLAVGTHSLSAVDFLALSSFTSLERLHLHNYIPHLTKDKLRKHLPKLIIE</sequence>
<dbReference type="InterPro" id="IPR032675">
    <property type="entry name" value="LRR_dom_sf"/>
</dbReference>
<dbReference type="AlphaFoldDB" id="A0A068RYV9"/>
<dbReference type="Gene3D" id="3.80.10.10">
    <property type="entry name" value="Ribonuclease Inhibitor"/>
    <property type="match status" value="2"/>
</dbReference>
<dbReference type="PANTHER" id="PTHR38926:SF5">
    <property type="entry name" value="F-BOX AND LEUCINE-RICH REPEAT PROTEIN 6"/>
    <property type="match status" value="1"/>
</dbReference>
<organism evidence="2 3">
    <name type="scientific">Lichtheimia corymbifera JMRC:FSU:9682</name>
    <dbReference type="NCBI Taxonomy" id="1263082"/>
    <lineage>
        <taxon>Eukaryota</taxon>
        <taxon>Fungi</taxon>
        <taxon>Fungi incertae sedis</taxon>
        <taxon>Mucoromycota</taxon>
        <taxon>Mucoromycotina</taxon>
        <taxon>Mucoromycetes</taxon>
        <taxon>Mucorales</taxon>
        <taxon>Lichtheimiaceae</taxon>
        <taxon>Lichtheimia</taxon>
    </lineage>
</organism>
<reference evidence="2" key="1">
    <citation type="submission" date="2013-08" db="EMBL/GenBank/DDBJ databases">
        <title>Gene expansion shapes genome architecture in the human pathogen Lichtheimia corymbifera: an evolutionary genomics analysis in the ancient terrestrial Mucorales (Mucoromycotina).</title>
        <authorList>
            <person name="Schwartze V.U."/>
            <person name="Winter S."/>
            <person name="Shelest E."/>
            <person name="Marcet-Houben M."/>
            <person name="Horn F."/>
            <person name="Wehner S."/>
            <person name="Hoffmann K."/>
            <person name="Riege K."/>
            <person name="Sammeth M."/>
            <person name="Nowrousian M."/>
            <person name="Valiante V."/>
            <person name="Linde J."/>
            <person name="Jacobsen I.D."/>
            <person name="Marz M."/>
            <person name="Brakhage A.A."/>
            <person name="Gabaldon T."/>
            <person name="Bocker S."/>
            <person name="Voigt K."/>
        </authorList>
    </citation>
    <scope>NUCLEOTIDE SEQUENCE [LARGE SCALE GENOMIC DNA]</scope>
    <source>
        <strain evidence="2">FSU 9682</strain>
    </source>
</reference>
<keyword evidence="1" id="KW-0802">TPR repeat</keyword>
<dbReference type="InterPro" id="IPR019734">
    <property type="entry name" value="TPR_rpt"/>
</dbReference>
<dbReference type="PROSITE" id="PS50005">
    <property type="entry name" value="TPR"/>
    <property type="match status" value="1"/>
</dbReference>
<dbReference type="SUPFAM" id="SSF52047">
    <property type="entry name" value="RNI-like"/>
    <property type="match status" value="2"/>
</dbReference>
<protein>
    <submittedName>
        <fullName evidence="2">Uncharacterized protein</fullName>
    </submittedName>
</protein>